<evidence type="ECO:0000313" key="5">
    <source>
        <dbReference type="EMBL" id="EEB07309.2"/>
    </source>
</evidence>
<dbReference type="CDD" id="cd23339">
    <property type="entry name" value="beta-trefoil_FSCN_fungal_FRG1-like"/>
    <property type="match status" value="1"/>
</dbReference>
<dbReference type="STRING" id="402676.B6K2C8"/>
<evidence type="ECO:0000256" key="4">
    <source>
        <dbReference type="SAM" id="MobiDB-lite"/>
    </source>
</evidence>
<sequence length="250" mass="28522">MSMRLTFKGDKKTKKRKRKTDHSSKNVGLIASESNDDVWMNALSVSELKGPIVLCIQGRPGEPWECLSSHPNNPNVHVLQMEDESHAPDKTEQVWVCRELDGNYQLKNSNGYYLSAKPDGTLVCDKTAISITEEWQPKFLEAENAWTWKNVGINSFLTLQEGDSGVTVCCIREKDQKPTKWVCRVQTRFAREKRQDTSDKHHISRQTLEAMAKRPLTSDEVKLLKKAYRNGMLHEALLDLRTASKSDKYG</sequence>
<gene>
    <name evidence="6" type="primary">frg1</name>
    <name evidence="5" type="ORF">SJAG_02396</name>
</gene>
<dbReference type="AlphaFoldDB" id="B6K2C8"/>
<name>B6K2C8_SCHJY</name>
<dbReference type="HOGENOM" id="CLU_1134130_0_0_1"/>
<dbReference type="Gene3D" id="2.80.10.50">
    <property type="match status" value="1"/>
</dbReference>
<dbReference type="InterPro" id="IPR008999">
    <property type="entry name" value="Actin-crosslinking"/>
</dbReference>
<protein>
    <submittedName>
        <fullName evidence="5">FRG1 family protein</fullName>
    </submittedName>
</protein>
<dbReference type="InterPro" id="IPR010414">
    <property type="entry name" value="FRG1"/>
</dbReference>
<evidence type="ECO:0000256" key="2">
    <source>
        <dbReference type="ARBA" id="ARBA00010878"/>
    </source>
</evidence>
<dbReference type="GO" id="GO:0005730">
    <property type="term" value="C:nucleolus"/>
    <property type="evidence" value="ECO:0000318"/>
    <property type="project" value="GO_Central"/>
</dbReference>
<proteinExistence type="inferred from homology"/>
<dbReference type="JaponicusDB" id="SJAG_02396">
    <property type="gene designation" value="frg1"/>
</dbReference>
<evidence type="ECO:0000256" key="1">
    <source>
        <dbReference type="ARBA" id="ARBA00004604"/>
    </source>
</evidence>
<feature type="compositionally biased region" description="Basic residues" evidence="4">
    <location>
        <begin position="11"/>
        <end position="20"/>
    </location>
</feature>
<comment type="subcellular location">
    <subcellularLocation>
        <location evidence="1">Nucleus</location>
        <location evidence="1">Nucleolus</location>
    </subcellularLocation>
</comment>
<dbReference type="Proteomes" id="UP000001744">
    <property type="component" value="Unassembled WGS sequence"/>
</dbReference>
<comment type="similarity">
    <text evidence="2">Belongs to the FRG1 family.</text>
</comment>
<keyword evidence="3" id="KW-0539">Nucleus</keyword>
<dbReference type="OMA" id="EPDNTRQ"/>
<evidence type="ECO:0000313" key="6">
    <source>
        <dbReference type="JaponicusDB" id="SJAG_02396"/>
    </source>
</evidence>
<reference evidence="5 7" key="1">
    <citation type="journal article" date="2011" name="Science">
        <title>Comparative functional genomics of the fission yeasts.</title>
        <authorList>
            <person name="Rhind N."/>
            <person name="Chen Z."/>
            <person name="Yassour M."/>
            <person name="Thompson D.A."/>
            <person name="Haas B.J."/>
            <person name="Habib N."/>
            <person name="Wapinski I."/>
            <person name="Roy S."/>
            <person name="Lin M.F."/>
            <person name="Heiman D.I."/>
            <person name="Young S.K."/>
            <person name="Furuya K."/>
            <person name="Guo Y."/>
            <person name="Pidoux A."/>
            <person name="Chen H.M."/>
            <person name="Robbertse B."/>
            <person name="Goldberg J.M."/>
            <person name="Aoki K."/>
            <person name="Bayne E.H."/>
            <person name="Berlin A.M."/>
            <person name="Desjardins C.A."/>
            <person name="Dobbs E."/>
            <person name="Dukaj L."/>
            <person name="Fan L."/>
            <person name="FitzGerald M.G."/>
            <person name="French C."/>
            <person name="Gujja S."/>
            <person name="Hansen K."/>
            <person name="Keifenheim D."/>
            <person name="Levin J.Z."/>
            <person name="Mosher R.A."/>
            <person name="Mueller C.A."/>
            <person name="Pfiffner J."/>
            <person name="Priest M."/>
            <person name="Russ C."/>
            <person name="Smialowska A."/>
            <person name="Swoboda P."/>
            <person name="Sykes S.M."/>
            <person name="Vaughn M."/>
            <person name="Vengrova S."/>
            <person name="Yoder R."/>
            <person name="Zeng Q."/>
            <person name="Allshire R."/>
            <person name="Baulcombe D."/>
            <person name="Birren B.W."/>
            <person name="Brown W."/>
            <person name="Ekwall K."/>
            <person name="Kellis M."/>
            <person name="Leatherwood J."/>
            <person name="Levin H."/>
            <person name="Margalit H."/>
            <person name="Martienssen R."/>
            <person name="Nieduszynski C.A."/>
            <person name="Spatafora J.W."/>
            <person name="Friedman N."/>
            <person name="Dalgaard J.Z."/>
            <person name="Baumann P."/>
            <person name="Niki H."/>
            <person name="Regev A."/>
            <person name="Nusbaum C."/>
        </authorList>
    </citation>
    <scope>NUCLEOTIDE SEQUENCE [LARGE SCALE GENOMIC DNA]</scope>
    <source>
        <strain evidence="7">yFS275 / FY16936</strain>
    </source>
</reference>
<dbReference type="RefSeq" id="XP_002173602.2">
    <property type="nucleotide sequence ID" value="XM_002173566.2"/>
</dbReference>
<dbReference type="PANTHER" id="PTHR12928">
    <property type="entry name" value="FRG1 PROTEIN"/>
    <property type="match status" value="1"/>
</dbReference>
<dbReference type="SUPFAM" id="SSF50405">
    <property type="entry name" value="Actin-crosslinking proteins"/>
    <property type="match status" value="1"/>
</dbReference>
<dbReference type="EMBL" id="KE651166">
    <property type="protein sequence ID" value="EEB07309.2"/>
    <property type="molecule type" value="Genomic_DNA"/>
</dbReference>
<feature type="region of interest" description="Disordered" evidence="4">
    <location>
        <begin position="1"/>
        <end position="26"/>
    </location>
</feature>
<evidence type="ECO:0000256" key="3">
    <source>
        <dbReference type="ARBA" id="ARBA00023242"/>
    </source>
</evidence>
<dbReference type="GeneID" id="7050041"/>
<dbReference type="GO" id="GO:0071013">
    <property type="term" value="C:catalytic step 2 spliceosome"/>
    <property type="evidence" value="ECO:0000318"/>
    <property type="project" value="GO_Central"/>
</dbReference>
<accession>B6K2C8</accession>
<dbReference type="GO" id="GO:0055120">
    <property type="term" value="C:striated muscle dense body"/>
    <property type="evidence" value="ECO:0000318"/>
    <property type="project" value="GO_Central"/>
</dbReference>
<evidence type="ECO:0000313" key="7">
    <source>
        <dbReference type="Proteomes" id="UP000001744"/>
    </source>
</evidence>
<organism evidence="5 7">
    <name type="scientific">Schizosaccharomyces japonicus (strain yFS275 / FY16936)</name>
    <name type="common">Fission yeast</name>
    <dbReference type="NCBI Taxonomy" id="402676"/>
    <lineage>
        <taxon>Eukaryota</taxon>
        <taxon>Fungi</taxon>
        <taxon>Dikarya</taxon>
        <taxon>Ascomycota</taxon>
        <taxon>Taphrinomycotina</taxon>
        <taxon>Schizosaccharomycetes</taxon>
        <taxon>Schizosaccharomycetales</taxon>
        <taxon>Schizosaccharomycetaceae</taxon>
        <taxon>Schizosaccharomyces</taxon>
    </lineage>
</organism>
<dbReference type="VEuPathDB" id="FungiDB:SJAG_02396"/>
<dbReference type="PANTHER" id="PTHR12928:SF0">
    <property type="entry name" value="FSHD REGION GENE 1"/>
    <property type="match status" value="1"/>
</dbReference>
<keyword evidence="7" id="KW-1185">Reference proteome</keyword>
<dbReference type="eggNOG" id="KOG3962">
    <property type="taxonomic scope" value="Eukaryota"/>
</dbReference>
<dbReference type="Pfam" id="PF06229">
    <property type="entry name" value="FRG1"/>
    <property type="match status" value="1"/>
</dbReference>
<dbReference type="GO" id="GO:0051015">
    <property type="term" value="F:actin filament binding"/>
    <property type="evidence" value="ECO:0000318"/>
    <property type="project" value="GO_Central"/>
</dbReference>